<name>A0A5C4JMK6_9HYPH</name>
<gene>
    <name evidence="3" type="ORF">FF124_16305</name>
</gene>
<feature type="compositionally biased region" description="Polar residues" evidence="1">
    <location>
        <begin position="66"/>
        <end position="75"/>
    </location>
</feature>
<proteinExistence type="predicted"/>
<dbReference type="AlphaFoldDB" id="A0A5C4JMK6"/>
<feature type="compositionally biased region" description="Low complexity" evidence="1">
    <location>
        <begin position="36"/>
        <end position="52"/>
    </location>
</feature>
<dbReference type="PANTHER" id="PTHR34700">
    <property type="entry name" value="POTASSIUM BINDING PROTEIN KBP"/>
    <property type="match status" value="1"/>
</dbReference>
<dbReference type="PROSITE" id="PS51782">
    <property type="entry name" value="LYSM"/>
    <property type="match status" value="1"/>
</dbReference>
<dbReference type="SMART" id="SM00257">
    <property type="entry name" value="LysM"/>
    <property type="match status" value="1"/>
</dbReference>
<evidence type="ECO:0000259" key="2">
    <source>
        <dbReference type="PROSITE" id="PS51782"/>
    </source>
</evidence>
<reference evidence="3 4" key="2">
    <citation type="submission" date="2019-06" db="EMBL/GenBank/DDBJ databases">
        <title>Martelella lutilitoris sp. nov., isolated from a tidal mudflat.</title>
        <authorList>
            <person name="Kim Y.-J."/>
        </authorList>
    </citation>
    <scope>NUCLEOTIDE SEQUENCE [LARGE SCALE GENOMIC DNA]</scope>
    <source>
        <strain evidence="3 4">GH2-6</strain>
    </source>
</reference>
<dbReference type="InterPro" id="IPR036779">
    <property type="entry name" value="LysM_dom_sf"/>
</dbReference>
<evidence type="ECO:0000256" key="1">
    <source>
        <dbReference type="SAM" id="MobiDB-lite"/>
    </source>
</evidence>
<dbReference type="PANTHER" id="PTHR34700:SF4">
    <property type="entry name" value="PHAGE-LIKE ELEMENT PBSX PROTEIN XKDP"/>
    <property type="match status" value="1"/>
</dbReference>
<comment type="caution">
    <text evidence="3">The sequence shown here is derived from an EMBL/GenBank/DDBJ whole genome shotgun (WGS) entry which is preliminary data.</text>
</comment>
<accession>A0A5C4JMK6</accession>
<dbReference type="Gene3D" id="3.10.350.10">
    <property type="entry name" value="LysM domain"/>
    <property type="match status" value="1"/>
</dbReference>
<dbReference type="CDD" id="cd00118">
    <property type="entry name" value="LysM"/>
    <property type="match status" value="1"/>
</dbReference>
<dbReference type="Proteomes" id="UP000307874">
    <property type="component" value="Unassembled WGS sequence"/>
</dbReference>
<feature type="domain" description="LysM" evidence="2">
    <location>
        <begin position="406"/>
        <end position="455"/>
    </location>
</feature>
<feature type="compositionally biased region" description="Polar residues" evidence="1">
    <location>
        <begin position="242"/>
        <end position="253"/>
    </location>
</feature>
<dbReference type="OrthoDB" id="370541at2"/>
<dbReference type="InterPro" id="IPR018392">
    <property type="entry name" value="LysM"/>
</dbReference>
<sequence>MNKNNTRVIIAVLVLLLIAAGAYFALRDKGEDLSGEQQAAPNTQTAAPQTEPSSPDMQEESAAAQGETTRSGSETEVTEDDQSPPVEQQQATLRIPTFDLLRVEPDGTAVIAGGAEPLGLLDVKEEESVLASSDVTETGDFVAIVETPLSPGDHLIYLSVTMPDGRTVRSEQTATVSIPDGNNGELLALITEPGKASEIISAPELQTTTTPDNTVVATRETDGNEETAGARDNGRDQDMVSGDTSGDSDTETNLPAINVETRGRDRDTAEAVTAAQEPLSDQKPVAVTVRIKAVEIEDDTLFVAGEGEIGATIRGYVDDVLVAEGSVNVEGNYVLEAKTDVSVGLHTIRVDMLDADSRVVARAVVPFDRPPGNQIAAISTDADGTSAEQSDGTRTFVQPQLQGSDNAVIIRRGDNLWRISRRVYGRGVRYTTIYLANETQIVNPDLILPGQVFSVPVEPLPDSEAETIHRRLLEGMPVGPEYQLPPADQ</sequence>
<reference evidence="3 4" key="1">
    <citation type="submission" date="2019-05" db="EMBL/GenBank/DDBJ databases">
        <authorList>
            <person name="Lee S.D."/>
        </authorList>
    </citation>
    <scope>NUCLEOTIDE SEQUENCE [LARGE SCALE GENOMIC DNA]</scope>
    <source>
        <strain evidence="3 4">GH2-6</strain>
    </source>
</reference>
<feature type="region of interest" description="Disordered" evidence="1">
    <location>
        <begin position="216"/>
        <end position="253"/>
    </location>
</feature>
<protein>
    <submittedName>
        <fullName evidence="3">LysM peptidoglycan-binding domain-containing protein</fullName>
    </submittedName>
</protein>
<dbReference type="Pfam" id="PF01476">
    <property type="entry name" value="LysM"/>
    <property type="match status" value="1"/>
</dbReference>
<feature type="region of interest" description="Disordered" evidence="1">
    <location>
        <begin position="34"/>
        <end position="91"/>
    </location>
</feature>
<evidence type="ECO:0000313" key="4">
    <source>
        <dbReference type="Proteomes" id="UP000307874"/>
    </source>
</evidence>
<dbReference type="EMBL" id="VCLB01000009">
    <property type="protein sequence ID" value="TNB46560.1"/>
    <property type="molecule type" value="Genomic_DNA"/>
</dbReference>
<dbReference type="RefSeq" id="WP_138749549.1">
    <property type="nucleotide sequence ID" value="NZ_VCLB01000009.1"/>
</dbReference>
<feature type="compositionally biased region" description="Basic and acidic residues" evidence="1">
    <location>
        <begin position="228"/>
        <end position="238"/>
    </location>
</feature>
<dbReference type="InterPro" id="IPR052196">
    <property type="entry name" value="Bact_Kbp"/>
</dbReference>
<evidence type="ECO:0000313" key="3">
    <source>
        <dbReference type="EMBL" id="TNB46560.1"/>
    </source>
</evidence>
<keyword evidence="4" id="KW-1185">Reference proteome</keyword>
<organism evidence="3 4">
    <name type="scientific">Martelella lutilitoris</name>
    <dbReference type="NCBI Taxonomy" id="2583532"/>
    <lineage>
        <taxon>Bacteria</taxon>
        <taxon>Pseudomonadati</taxon>
        <taxon>Pseudomonadota</taxon>
        <taxon>Alphaproteobacteria</taxon>
        <taxon>Hyphomicrobiales</taxon>
        <taxon>Aurantimonadaceae</taxon>
        <taxon>Martelella</taxon>
    </lineage>
</organism>